<evidence type="ECO:0000259" key="4">
    <source>
        <dbReference type="PROSITE" id="PS50995"/>
    </source>
</evidence>
<comment type="caution">
    <text evidence="5">The sequence shown here is derived from an EMBL/GenBank/DDBJ whole genome shotgun (WGS) entry which is preliminary data.</text>
</comment>
<name>A0A918KRL5_9PROT</name>
<dbReference type="SMART" id="SM00347">
    <property type="entry name" value="HTH_MARR"/>
    <property type="match status" value="1"/>
</dbReference>
<evidence type="ECO:0000256" key="3">
    <source>
        <dbReference type="ARBA" id="ARBA00023163"/>
    </source>
</evidence>
<dbReference type="AlphaFoldDB" id="A0A918KRL5"/>
<feature type="domain" description="HTH marR-type" evidence="4">
    <location>
        <begin position="8"/>
        <end position="141"/>
    </location>
</feature>
<dbReference type="PANTHER" id="PTHR33164:SF43">
    <property type="entry name" value="HTH-TYPE TRANSCRIPTIONAL REPRESSOR YETL"/>
    <property type="match status" value="1"/>
</dbReference>
<dbReference type="InterPro" id="IPR000835">
    <property type="entry name" value="HTH_MarR-typ"/>
</dbReference>
<dbReference type="GO" id="GO:0006950">
    <property type="term" value="P:response to stress"/>
    <property type="evidence" value="ECO:0007669"/>
    <property type="project" value="TreeGrafter"/>
</dbReference>
<keyword evidence="3" id="KW-0804">Transcription</keyword>
<accession>A0A918KRL5</accession>
<gene>
    <name evidence="5" type="ORF">GCM10011309_22720</name>
</gene>
<keyword evidence="2" id="KW-0238">DNA-binding</keyword>
<dbReference type="SUPFAM" id="SSF46785">
    <property type="entry name" value="Winged helix' DNA-binding domain"/>
    <property type="match status" value="1"/>
</dbReference>
<evidence type="ECO:0000256" key="2">
    <source>
        <dbReference type="ARBA" id="ARBA00023125"/>
    </source>
</evidence>
<dbReference type="EMBL" id="BMYV01000002">
    <property type="protein sequence ID" value="GGX71948.1"/>
    <property type="molecule type" value="Genomic_DNA"/>
</dbReference>
<dbReference type="InterPro" id="IPR036388">
    <property type="entry name" value="WH-like_DNA-bd_sf"/>
</dbReference>
<proteinExistence type="predicted"/>
<dbReference type="PROSITE" id="PS50995">
    <property type="entry name" value="HTH_MARR_2"/>
    <property type="match status" value="1"/>
</dbReference>
<dbReference type="PANTHER" id="PTHR33164">
    <property type="entry name" value="TRANSCRIPTIONAL REGULATOR, MARR FAMILY"/>
    <property type="match status" value="1"/>
</dbReference>
<dbReference type="PROSITE" id="PS01117">
    <property type="entry name" value="HTH_MARR_1"/>
    <property type="match status" value="1"/>
</dbReference>
<dbReference type="GO" id="GO:0003677">
    <property type="term" value="F:DNA binding"/>
    <property type="evidence" value="ECO:0007669"/>
    <property type="project" value="UniProtKB-KW"/>
</dbReference>
<dbReference type="Pfam" id="PF12802">
    <property type="entry name" value="MarR_2"/>
    <property type="match status" value="1"/>
</dbReference>
<dbReference type="GO" id="GO:0003700">
    <property type="term" value="F:DNA-binding transcription factor activity"/>
    <property type="evidence" value="ECO:0007669"/>
    <property type="project" value="InterPro"/>
</dbReference>
<reference evidence="5 6" key="1">
    <citation type="journal article" date="2014" name="Int. J. Syst. Evol. Microbiol.">
        <title>Complete genome sequence of Corynebacterium casei LMG S-19264T (=DSM 44701T), isolated from a smear-ripened cheese.</title>
        <authorList>
            <consortium name="US DOE Joint Genome Institute (JGI-PGF)"/>
            <person name="Walter F."/>
            <person name="Albersmeier A."/>
            <person name="Kalinowski J."/>
            <person name="Ruckert C."/>
        </authorList>
    </citation>
    <scope>NUCLEOTIDE SEQUENCE [LARGE SCALE GENOMIC DNA]</scope>
    <source>
        <strain evidence="5 6">KCTC 23968</strain>
    </source>
</reference>
<sequence>MAIARTVDRRLFFVLDRTYLQLAQAADRALAEGSGLGRAQAAVLVYLGYHDGCTLTELSEGTGRRNAAITGLVDRMEAAELITRKQSYGDRRQRTVHLTDKGWSMREEVMADFRDFNTRLTRGLNETETAAVMKFLSQSVDNVRRPAAKSRRK</sequence>
<dbReference type="InterPro" id="IPR039422">
    <property type="entry name" value="MarR/SlyA-like"/>
</dbReference>
<keyword evidence="1" id="KW-0805">Transcription regulation</keyword>
<evidence type="ECO:0000256" key="1">
    <source>
        <dbReference type="ARBA" id="ARBA00023015"/>
    </source>
</evidence>
<dbReference type="Proteomes" id="UP000600865">
    <property type="component" value="Unassembled WGS sequence"/>
</dbReference>
<protein>
    <submittedName>
        <fullName evidence="5">MarR family transcriptional regulator</fullName>
    </submittedName>
</protein>
<evidence type="ECO:0000313" key="5">
    <source>
        <dbReference type="EMBL" id="GGX71948.1"/>
    </source>
</evidence>
<dbReference type="Gene3D" id="1.10.10.10">
    <property type="entry name" value="Winged helix-like DNA-binding domain superfamily/Winged helix DNA-binding domain"/>
    <property type="match status" value="1"/>
</dbReference>
<keyword evidence="6" id="KW-1185">Reference proteome</keyword>
<evidence type="ECO:0000313" key="6">
    <source>
        <dbReference type="Proteomes" id="UP000600865"/>
    </source>
</evidence>
<organism evidence="5 6">
    <name type="scientific">Litorimonas cladophorae</name>
    <dbReference type="NCBI Taxonomy" id="1220491"/>
    <lineage>
        <taxon>Bacteria</taxon>
        <taxon>Pseudomonadati</taxon>
        <taxon>Pseudomonadota</taxon>
        <taxon>Alphaproteobacteria</taxon>
        <taxon>Maricaulales</taxon>
        <taxon>Robiginitomaculaceae</taxon>
    </lineage>
</organism>
<dbReference type="InterPro" id="IPR036390">
    <property type="entry name" value="WH_DNA-bd_sf"/>
</dbReference>
<dbReference type="InterPro" id="IPR023187">
    <property type="entry name" value="Tscrpt_reg_MarR-type_CS"/>
</dbReference>